<evidence type="ECO:0000259" key="2">
    <source>
        <dbReference type="Pfam" id="PF07853"/>
    </source>
</evidence>
<comment type="caution">
    <text evidence="3">The sequence shown here is derived from an EMBL/GenBank/DDBJ whole genome shotgun (WGS) entry which is preliminary data.</text>
</comment>
<evidence type="ECO:0000313" key="4">
    <source>
        <dbReference type="Proteomes" id="UP000192796"/>
    </source>
</evidence>
<feature type="transmembrane region" description="Helical" evidence="1">
    <location>
        <begin position="95"/>
        <end position="114"/>
    </location>
</feature>
<dbReference type="Pfam" id="PF13630">
    <property type="entry name" value="SdpI"/>
    <property type="match status" value="1"/>
</dbReference>
<dbReference type="AlphaFoldDB" id="A0A1V9FMB9"/>
<organism evidence="3 4">
    <name type="scientific">Niastella vici</name>
    <dbReference type="NCBI Taxonomy" id="1703345"/>
    <lineage>
        <taxon>Bacteria</taxon>
        <taxon>Pseudomonadati</taxon>
        <taxon>Bacteroidota</taxon>
        <taxon>Chitinophagia</taxon>
        <taxon>Chitinophagales</taxon>
        <taxon>Chitinophagaceae</taxon>
        <taxon>Niastella</taxon>
    </lineage>
</organism>
<keyword evidence="1" id="KW-0472">Membrane</keyword>
<dbReference type="RefSeq" id="WP_158085435.1">
    <property type="nucleotide sequence ID" value="NZ_LVYD01000078.1"/>
</dbReference>
<dbReference type="InterPro" id="IPR026272">
    <property type="entry name" value="SdpI"/>
</dbReference>
<keyword evidence="1" id="KW-0812">Transmembrane</keyword>
<dbReference type="PIRSF" id="PIRSF038959">
    <property type="entry name" value="SdpI"/>
    <property type="match status" value="1"/>
</dbReference>
<dbReference type="PANTHER" id="PTHR37810:SF5">
    <property type="entry name" value="IMMUNITY PROTEIN SDPI"/>
    <property type="match status" value="1"/>
</dbReference>
<keyword evidence="1" id="KW-1133">Transmembrane helix</keyword>
<protein>
    <recommendedName>
        <fullName evidence="2">DUF1648 domain-containing protein</fullName>
    </recommendedName>
</protein>
<sequence>MTTINFRNIVRPVIVLGILAIPFIYLSRIYPSLPSLVPKHFNGEGIPDAYTAKHNLWKILALTSAIAVGIYLLLTNITRIDPKKKASLSRNTFQMISIVLVILIAALNSITIAASQDGHFAFSRFLPAILGLFLAFLGNRMLSIRPNYFVGIRTPWALEHEDNWKATHRLGGKVFFAGGILIVIVTFLLTPALVESALFAIIATMALIPVVYSYIYFRKHSGNNS</sequence>
<evidence type="ECO:0000256" key="1">
    <source>
        <dbReference type="SAM" id="Phobius"/>
    </source>
</evidence>
<feature type="domain" description="DUF1648" evidence="2">
    <location>
        <begin position="18"/>
        <end position="57"/>
    </location>
</feature>
<feature type="transmembrane region" description="Helical" evidence="1">
    <location>
        <begin position="198"/>
        <end position="217"/>
    </location>
</feature>
<evidence type="ECO:0000313" key="3">
    <source>
        <dbReference type="EMBL" id="OQP59499.1"/>
    </source>
</evidence>
<dbReference type="InterPro" id="IPR025962">
    <property type="entry name" value="SdpI/YhfL"/>
</dbReference>
<dbReference type="Pfam" id="PF07853">
    <property type="entry name" value="DUF1648"/>
    <property type="match status" value="1"/>
</dbReference>
<feature type="transmembrane region" description="Helical" evidence="1">
    <location>
        <begin position="56"/>
        <end position="74"/>
    </location>
</feature>
<dbReference type="STRING" id="1703345.A3860_37310"/>
<gene>
    <name evidence="3" type="ORF">A3860_37310</name>
</gene>
<dbReference type="GO" id="GO:0009636">
    <property type="term" value="P:response to toxic substance"/>
    <property type="evidence" value="ECO:0007669"/>
    <property type="project" value="TreeGrafter"/>
</dbReference>
<dbReference type="OrthoDB" id="9808690at2"/>
<name>A0A1V9FMB9_9BACT</name>
<proteinExistence type="predicted"/>
<accession>A0A1V9FMB9</accession>
<keyword evidence="4" id="KW-1185">Reference proteome</keyword>
<reference evidence="3 4" key="1">
    <citation type="submission" date="2016-03" db="EMBL/GenBank/DDBJ databases">
        <title>Niastella vici sp. nov., isolated from farmland soil.</title>
        <authorList>
            <person name="Chen L."/>
            <person name="Wang D."/>
            <person name="Yang S."/>
            <person name="Wang G."/>
        </authorList>
    </citation>
    <scope>NUCLEOTIDE SEQUENCE [LARGE SCALE GENOMIC DNA]</scope>
    <source>
        <strain evidence="3 4">DJ57</strain>
    </source>
</reference>
<dbReference type="Proteomes" id="UP000192796">
    <property type="component" value="Unassembled WGS sequence"/>
</dbReference>
<dbReference type="PANTHER" id="PTHR37810">
    <property type="entry name" value="IMMUNITY PROTEIN SDPI"/>
    <property type="match status" value="1"/>
</dbReference>
<dbReference type="InterPro" id="IPR012867">
    <property type="entry name" value="DUF1648"/>
</dbReference>
<dbReference type="EMBL" id="LVYD01000078">
    <property type="protein sequence ID" value="OQP59499.1"/>
    <property type="molecule type" value="Genomic_DNA"/>
</dbReference>
<feature type="transmembrane region" description="Helical" evidence="1">
    <location>
        <begin position="174"/>
        <end position="192"/>
    </location>
</feature>
<feature type="transmembrane region" description="Helical" evidence="1">
    <location>
        <begin position="120"/>
        <end position="138"/>
    </location>
</feature>
<feature type="transmembrane region" description="Helical" evidence="1">
    <location>
        <begin position="12"/>
        <end position="30"/>
    </location>
</feature>